<gene>
    <name evidence="7 13" type="primary">hemE</name>
    <name evidence="13" type="ORF">GCM10009824_12710</name>
</gene>
<evidence type="ECO:0000256" key="6">
    <source>
        <dbReference type="ARBA" id="ARBA00023244"/>
    </source>
</evidence>
<sequence>MASQDSRAAAPSDPAHRTDSTEQQSWDQRIAALSSDHPLKRDEIANSALIRTLRGLDAPHTPVWFMRQAGRSLPEYREARVGTGMLEACLTPELAAEITVQPVRRHKVDAGIFFSDIVVPMKLAGVGVDIVAGRGPVLDQPVRTAADVAALPELPDAALDPIREAVSRTVELLGDTPLIGFAGAPFTIAAYAVEGGPSRDHLRPRTMMHADPEAWDALAQWAARTSGAFLRAQVEAGASAVQLFDSWAGSLSLADYLDHVQRHSADALATVADLGVPRIHFGTGTGELLAAMRDAGADAVGVDYRIPLDTAVERVGQRTVVQGNIDPALLAAPRSVLHEHARDVLRRGQSALAHVVNLGHGVPPETDPEVLTDLVAFIHKETQ</sequence>
<keyword evidence="7" id="KW-0963">Cytoplasm</keyword>
<reference evidence="13 14" key="1">
    <citation type="journal article" date="2019" name="Int. J. Syst. Evol. Microbiol.">
        <title>The Global Catalogue of Microorganisms (GCM) 10K type strain sequencing project: providing services to taxonomists for standard genome sequencing and annotation.</title>
        <authorList>
            <consortium name="The Broad Institute Genomics Platform"/>
            <consortium name="The Broad Institute Genome Sequencing Center for Infectious Disease"/>
            <person name="Wu L."/>
            <person name="Ma J."/>
        </authorList>
    </citation>
    <scope>NUCLEOTIDE SEQUENCE [LARGE SCALE GENOMIC DNA]</scope>
    <source>
        <strain evidence="13 14">JCM 15914</strain>
    </source>
</reference>
<evidence type="ECO:0000256" key="9">
    <source>
        <dbReference type="RuleBase" id="RU004169"/>
    </source>
</evidence>
<proteinExistence type="inferred from homology"/>
<dbReference type="HAMAP" id="MF_00218">
    <property type="entry name" value="URO_D"/>
    <property type="match status" value="1"/>
</dbReference>
<comment type="function">
    <text evidence="7">Catalyzes the decarboxylation of four acetate groups of uroporphyrinogen-III to yield coproporphyrinogen-III.</text>
</comment>
<dbReference type="PROSITE" id="PS00906">
    <property type="entry name" value="UROD_1"/>
    <property type="match status" value="1"/>
</dbReference>
<dbReference type="SUPFAM" id="SSF51726">
    <property type="entry name" value="UROD/MetE-like"/>
    <property type="match status" value="1"/>
</dbReference>
<evidence type="ECO:0000256" key="8">
    <source>
        <dbReference type="RuleBase" id="RU000554"/>
    </source>
</evidence>
<comment type="subcellular location">
    <subcellularLocation>
        <location evidence="7">Cytoplasm</location>
    </subcellularLocation>
</comment>
<evidence type="ECO:0000313" key="13">
    <source>
        <dbReference type="EMBL" id="GAA2115031.1"/>
    </source>
</evidence>
<evidence type="ECO:0000313" key="14">
    <source>
        <dbReference type="Proteomes" id="UP001500166"/>
    </source>
</evidence>
<feature type="domain" description="Uroporphyrinogen decarboxylase (URO-D)" evidence="12">
    <location>
        <begin position="179"/>
        <end position="195"/>
    </location>
</feature>
<evidence type="ECO:0000256" key="7">
    <source>
        <dbReference type="HAMAP-Rule" id="MF_00218"/>
    </source>
</evidence>
<comment type="caution">
    <text evidence="7">Lacks conserved residue(s) required for the propagation of feature annotation.</text>
</comment>
<feature type="region of interest" description="Disordered" evidence="10">
    <location>
        <begin position="1"/>
        <end position="27"/>
    </location>
</feature>
<dbReference type="CDD" id="cd00717">
    <property type="entry name" value="URO-D"/>
    <property type="match status" value="1"/>
</dbReference>
<protein>
    <recommendedName>
        <fullName evidence="3 7">Uroporphyrinogen decarboxylase</fullName>
        <shortName evidence="7">UPD</shortName>
        <shortName evidence="7">URO-D</shortName>
        <ecNumber evidence="3 7">4.1.1.37</ecNumber>
    </recommendedName>
</protein>
<dbReference type="EC" id="4.1.1.37" evidence="3 7"/>
<evidence type="ECO:0000256" key="3">
    <source>
        <dbReference type="ARBA" id="ARBA00012288"/>
    </source>
</evidence>
<organism evidence="13 14">
    <name type="scientific">Kocuria atrinae</name>
    <dbReference type="NCBI Taxonomy" id="592377"/>
    <lineage>
        <taxon>Bacteria</taxon>
        <taxon>Bacillati</taxon>
        <taxon>Actinomycetota</taxon>
        <taxon>Actinomycetes</taxon>
        <taxon>Micrococcales</taxon>
        <taxon>Micrococcaceae</taxon>
        <taxon>Kocuria</taxon>
    </lineage>
</organism>
<accession>A0ABN2XSI3</accession>
<evidence type="ECO:0000259" key="12">
    <source>
        <dbReference type="PROSITE" id="PS00907"/>
    </source>
</evidence>
<evidence type="ECO:0000259" key="11">
    <source>
        <dbReference type="PROSITE" id="PS00906"/>
    </source>
</evidence>
<evidence type="ECO:0000256" key="1">
    <source>
        <dbReference type="ARBA" id="ARBA00004804"/>
    </source>
</evidence>
<evidence type="ECO:0000256" key="2">
    <source>
        <dbReference type="ARBA" id="ARBA00009935"/>
    </source>
</evidence>
<comment type="catalytic activity">
    <reaction evidence="7 8">
        <text>uroporphyrinogen III + 4 H(+) = coproporphyrinogen III + 4 CO2</text>
        <dbReference type="Rhea" id="RHEA:19865"/>
        <dbReference type="ChEBI" id="CHEBI:15378"/>
        <dbReference type="ChEBI" id="CHEBI:16526"/>
        <dbReference type="ChEBI" id="CHEBI:57308"/>
        <dbReference type="ChEBI" id="CHEBI:57309"/>
        <dbReference type="EC" id="4.1.1.37"/>
    </reaction>
</comment>
<dbReference type="PANTHER" id="PTHR21091:SF169">
    <property type="entry name" value="UROPORPHYRINOGEN DECARBOXYLASE"/>
    <property type="match status" value="1"/>
</dbReference>
<dbReference type="InterPro" id="IPR038071">
    <property type="entry name" value="UROD/MetE-like_sf"/>
</dbReference>
<evidence type="ECO:0000256" key="5">
    <source>
        <dbReference type="ARBA" id="ARBA00023239"/>
    </source>
</evidence>
<feature type="binding site" evidence="7">
    <location>
        <position position="116"/>
    </location>
    <ligand>
        <name>substrate</name>
    </ligand>
</feature>
<feature type="binding site" evidence="7">
    <location>
        <begin position="67"/>
        <end position="71"/>
    </location>
    <ligand>
        <name>substrate</name>
    </ligand>
</feature>
<feature type="site" description="Transition state stabilizer" evidence="7">
    <location>
        <position position="116"/>
    </location>
</feature>
<feature type="binding site" evidence="7">
    <location>
        <position position="360"/>
    </location>
    <ligand>
        <name>substrate</name>
    </ligand>
</feature>
<feature type="domain" description="Uroporphyrinogen decarboxylase (URO-D)" evidence="11">
    <location>
        <begin position="62"/>
        <end position="71"/>
    </location>
</feature>
<dbReference type="Gene3D" id="3.20.20.210">
    <property type="match status" value="1"/>
</dbReference>
<comment type="caution">
    <text evidence="13">The sequence shown here is derived from an EMBL/GenBank/DDBJ whole genome shotgun (WGS) entry which is preliminary data.</text>
</comment>
<evidence type="ECO:0000256" key="10">
    <source>
        <dbReference type="SAM" id="MobiDB-lite"/>
    </source>
</evidence>
<feature type="binding site" evidence="7">
    <location>
        <position position="246"/>
    </location>
    <ligand>
        <name>substrate</name>
    </ligand>
</feature>
<dbReference type="Proteomes" id="UP001500166">
    <property type="component" value="Unassembled WGS sequence"/>
</dbReference>
<keyword evidence="14" id="KW-1185">Reference proteome</keyword>
<comment type="similarity">
    <text evidence="2 7 9">Belongs to the uroporphyrinogen decarboxylase family.</text>
</comment>
<comment type="subunit">
    <text evidence="7">Homodimer.</text>
</comment>
<keyword evidence="4 7" id="KW-0210">Decarboxylase</keyword>
<keyword evidence="6 7" id="KW-0627">Porphyrin biosynthesis</keyword>
<dbReference type="Pfam" id="PF01208">
    <property type="entry name" value="URO-D"/>
    <property type="match status" value="1"/>
</dbReference>
<dbReference type="RefSeq" id="WP_344224159.1">
    <property type="nucleotide sequence ID" value="NZ_BAAAQA010000014.1"/>
</dbReference>
<dbReference type="EMBL" id="BAAAQA010000014">
    <property type="protein sequence ID" value="GAA2115031.1"/>
    <property type="molecule type" value="Genomic_DNA"/>
</dbReference>
<dbReference type="PANTHER" id="PTHR21091">
    <property type="entry name" value="METHYLTETRAHYDROFOLATE:HOMOCYSTEINE METHYLTRANSFERASE RELATED"/>
    <property type="match status" value="1"/>
</dbReference>
<comment type="pathway">
    <text evidence="1 7 8">Porphyrin-containing compound metabolism; protoporphyrin-IX biosynthesis; coproporphyrinogen-III from 5-aminolevulinate: step 4/4.</text>
</comment>
<name>A0ABN2XSI3_9MICC</name>
<dbReference type="InterPro" id="IPR006361">
    <property type="entry name" value="Uroporphyrinogen_deCO2ase_HemE"/>
</dbReference>
<dbReference type="NCBIfam" id="TIGR01464">
    <property type="entry name" value="hemE"/>
    <property type="match status" value="1"/>
</dbReference>
<dbReference type="InterPro" id="IPR000257">
    <property type="entry name" value="Uroporphyrinogen_deCOase"/>
</dbReference>
<feature type="binding site" evidence="7">
    <location>
        <position position="191"/>
    </location>
    <ligand>
        <name>substrate</name>
    </ligand>
</feature>
<keyword evidence="5 7" id="KW-0456">Lyase</keyword>
<evidence type="ECO:0000256" key="4">
    <source>
        <dbReference type="ARBA" id="ARBA00022793"/>
    </source>
</evidence>
<dbReference type="PROSITE" id="PS00907">
    <property type="entry name" value="UROD_2"/>
    <property type="match status" value="1"/>
</dbReference>